<protein>
    <submittedName>
        <fullName evidence="1">Uncharacterized protein</fullName>
    </submittedName>
</protein>
<dbReference type="EMBL" id="OJIN01000093">
    <property type="protein sequence ID" value="SPD73382.1"/>
    <property type="molecule type" value="Genomic_DNA"/>
</dbReference>
<evidence type="ECO:0000313" key="1">
    <source>
        <dbReference type="EMBL" id="SPD73382.1"/>
    </source>
</evidence>
<reference evidence="1" key="1">
    <citation type="submission" date="2018-01" db="EMBL/GenBank/DDBJ databases">
        <authorList>
            <person name="Regsiter A."/>
            <person name="William W."/>
        </authorList>
    </citation>
    <scope>NUCLEOTIDE SEQUENCE</scope>
    <source>
        <strain evidence="1">TRIP AH-1</strain>
    </source>
</reference>
<name>A0A445MVG2_9BACT</name>
<accession>A0A445MVG2</accession>
<gene>
    <name evidence="1" type="ORF">PITCH_A1820011</name>
</gene>
<dbReference type="AlphaFoldDB" id="A0A445MVG2"/>
<organism evidence="1">
    <name type="scientific">uncultured Desulfobacterium sp</name>
    <dbReference type="NCBI Taxonomy" id="201089"/>
    <lineage>
        <taxon>Bacteria</taxon>
        <taxon>Pseudomonadati</taxon>
        <taxon>Thermodesulfobacteriota</taxon>
        <taxon>Desulfobacteria</taxon>
        <taxon>Desulfobacterales</taxon>
        <taxon>Desulfobacteriaceae</taxon>
        <taxon>Desulfobacterium</taxon>
        <taxon>environmental samples</taxon>
    </lineage>
</organism>
<sequence length="44" mass="4951">MNNEIVIFPRHTINDISNAFREAVEVGILLLRLGKDFDAIVQPA</sequence>
<proteinExistence type="predicted"/>